<dbReference type="GO" id="GO:0016491">
    <property type="term" value="F:oxidoreductase activity"/>
    <property type="evidence" value="ECO:0007669"/>
    <property type="project" value="InterPro"/>
</dbReference>
<dbReference type="Pfam" id="PF00248">
    <property type="entry name" value="Aldo_ket_red"/>
    <property type="match status" value="1"/>
</dbReference>
<dbReference type="CDD" id="cd19138">
    <property type="entry name" value="AKR_YeaE"/>
    <property type="match status" value="1"/>
</dbReference>
<comment type="caution">
    <text evidence="5">The sequence shown here is derived from an EMBL/GenBank/DDBJ whole genome shotgun (WGS) entry which is preliminary data.</text>
</comment>
<dbReference type="PIRSF" id="PIRSF000097">
    <property type="entry name" value="AKR"/>
    <property type="match status" value="1"/>
</dbReference>
<dbReference type="RefSeq" id="WP_138180450.1">
    <property type="nucleotide sequence ID" value="NZ_VBUI01000007.1"/>
</dbReference>
<feature type="active site" description="Proton donor" evidence="1">
    <location>
        <position position="61"/>
    </location>
</feature>
<dbReference type="EMBL" id="VBUI01000007">
    <property type="protein sequence ID" value="TLF52116.1"/>
    <property type="molecule type" value="Genomic_DNA"/>
</dbReference>
<dbReference type="SUPFAM" id="SSF51430">
    <property type="entry name" value="NAD(P)-linked oxidoreductase"/>
    <property type="match status" value="1"/>
</dbReference>
<dbReference type="OrthoDB" id="9772407at2"/>
<dbReference type="Gene3D" id="3.20.20.100">
    <property type="entry name" value="NADP-dependent oxidoreductase domain"/>
    <property type="match status" value="1"/>
</dbReference>
<evidence type="ECO:0000259" key="4">
    <source>
        <dbReference type="Pfam" id="PF00248"/>
    </source>
</evidence>
<dbReference type="Proteomes" id="UP000306973">
    <property type="component" value="Unassembled WGS sequence"/>
</dbReference>
<evidence type="ECO:0000256" key="1">
    <source>
        <dbReference type="PIRSR" id="PIRSR000097-1"/>
    </source>
</evidence>
<keyword evidence="6" id="KW-1185">Reference proteome</keyword>
<evidence type="ECO:0000256" key="2">
    <source>
        <dbReference type="PIRSR" id="PIRSR000097-2"/>
    </source>
</evidence>
<reference evidence="5 6" key="1">
    <citation type="journal article" date="2007" name="Int. J. Syst. Evol. Microbiol.">
        <title>Halomonas saccharevitans sp. nov., Halomonas arcis sp. nov. and Halomonas subterranea sp. nov., halophilic bacteria isolated from hypersaline environments of China.</title>
        <authorList>
            <person name="Xu X.W."/>
            <person name="Wu Y.H."/>
            <person name="Zhou Z."/>
            <person name="Wang C.S."/>
            <person name="Zhou Y.G."/>
            <person name="Zhang H.B."/>
            <person name="Wang Y."/>
            <person name="Wu M."/>
        </authorList>
    </citation>
    <scope>NUCLEOTIDE SEQUENCE [LARGE SCALE GENOMIC DNA]</scope>
    <source>
        <strain evidence="5 6">TBZ3</strain>
    </source>
</reference>
<feature type="domain" description="NADP-dependent oxidoreductase" evidence="4">
    <location>
        <begin position="23"/>
        <end position="285"/>
    </location>
</feature>
<protein>
    <submittedName>
        <fullName evidence="5">Aldo/keto reductase</fullName>
    </submittedName>
</protein>
<dbReference type="PANTHER" id="PTHR43638">
    <property type="entry name" value="OXIDOREDUCTASE, ALDO/KETO REDUCTASE FAMILY PROTEIN"/>
    <property type="match status" value="1"/>
</dbReference>
<organism evidence="5 6">
    <name type="scientific">Halomonas urmiana</name>
    <dbReference type="NCBI Taxonomy" id="490901"/>
    <lineage>
        <taxon>Bacteria</taxon>
        <taxon>Pseudomonadati</taxon>
        <taxon>Pseudomonadota</taxon>
        <taxon>Gammaproteobacteria</taxon>
        <taxon>Oceanospirillales</taxon>
        <taxon>Halomonadaceae</taxon>
        <taxon>Halomonas</taxon>
    </lineage>
</organism>
<evidence type="ECO:0000313" key="6">
    <source>
        <dbReference type="Proteomes" id="UP000306973"/>
    </source>
</evidence>
<proteinExistence type="predicted"/>
<feature type="binding site" evidence="2">
    <location>
        <position position="119"/>
    </location>
    <ligand>
        <name>substrate</name>
    </ligand>
</feature>
<feature type="site" description="Lowers pKa of active site Tyr" evidence="3">
    <location>
        <position position="86"/>
    </location>
</feature>
<dbReference type="PANTHER" id="PTHR43638:SF3">
    <property type="entry name" value="ALDEHYDE REDUCTASE"/>
    <property type="match status" value="1"/>
</dbReference>
<accession>A0A5R8MJF4</accession>
<evidence type="ECO:0000256" key="3">
    <source>
        <dbReference type="PIRSR" id="PIRSR000097-3"/>
    </source>
</evidence>
<sequence>MPTPPSVRLAATAHEPAIDLPAIGQGTWYLGEGLAPRKDEVHALQHGLALGLTLIDTAEMYGDGGAEEVVGEALKGRRDEAFLVSKVYPWNAGRDSAIAACEASLKRLRTDHLDLYLLHWPGNIPLEETLEAFERLREAGKIRRFGVSNFDVDEMASLQSLPDGDACAVNQVLYHLGSRGIEHSLLPWQRKQGIPTMAYCPLAQAGSLRRDLLTHPEVTDIAAALGITPAQLLLAWAIRPVAANGGDTRRDVIAIPKATGLDHVEQNAAALAVELDEASLARLDATFPAPSRKTALDIV</sequence>
<dbReference type="InterPro" id="IPR036812">
    <property type="entry name" value="NAD(P)_OxRdtase_dom_sf"/>
</dbReference>
<dbReference type="InterPro" id="IPR023210">
    <property type="entry name" value="NADP_OxRdtase_dom"/>
</dbReference>
<evidence type="ECO:0000313" key="5">
    <source>
        <dbReference type="EMBL" id="TLF52116.1"/>
    </source>
</evidence>
<gene>
    <name evidence="5" type="ORF">FEI13_06210</name>
</gene>
<dbReference type="PRINTS" id="PR00069">
    <property type="entry name" value="ALDKETRDTASE"/>
</dbReference>
<dbReference type="AlphaFoldDB" id="A0A5R8MJF4"/>
<dbReference type="InterPro" id="IPR020471">
    <property type="entry name" value="AKR"/>
</dbReference>
<name>A0A5R8MJF4_9GAMM</name>